<keyword evidence="5" id="KW-1185">Reference proteome</keyword>
<reference evidence="4 5" key="1">
    <citation type="submission" date="2015-06" db="EMBL/GenBank/DDBJ databases">
        <title>Survival trade-offs in plant roots during colonization by closely related pathogenic and mutualistic fungi.</title>
        <authorList>
            <person name="Hacquard S."/>
            <person name="Kracher B."/>
            <person name="Hiruma K."/>
            <person name="Weinman A."/>
            <person name="Muench P."/>
            <person name="Garrido Oter R."/>
            <person name="Ver Loren van Themaat E."/>
            <person name="Dallerey J.-F."/>
            <person name="Damm U."/>
            <person name="Henrissat B."/>
            <person name="Lespinet O."/>
            <person name="Thon M."/>
            <person name="Kemen E."/>
            <person name="McHardy A.C."/>
            <person name="Schulze-Lefert P."/>
            <person name="O'Connell R.J."/>
        </authorList>
    </citation>
    <scope>NUCLEOTIDE SEQUENCE [LARGE SCALE GENOMIC DNA]</scope>
    <source>
        <strain evidence="4 5">MAFF 238704</strain>
    </source>
</reference>
<gene>
    <name evidence="4" type="ORF">CI238_05551</name>
</gene>
<keyword evidence="2" id="KW-0732">Signal</keyword>
<feature type="domain" description="DUF7908" evidence="3">
    <location>
        <begin position="94"/>
        <end position="148"/>
    </location>
</feature>
<dbReference type="InterPro" id="IPR057230">
    <property type="entry name" value="DUF7908"/>
</dbReference>
<feature type="chain" id="PRO_5007838383" evidence="2">
    <location>
        <begin position="27"/>
        <end position="268"/>
    </location>
</feature>
<dbReference type="Proteomes" id="UP000076584">
    <property type="component" value="Unassembled WGS sequence"/>
</dbReference>
<evidence type="ECO:0000256" key="2">
    <source>
        <dbReference type="SAM" id="SignalP"/>
    </source>
</evidence>
<comment type="caution">
    <text evidence="4">The sequence shown here is derived from an EMBL/GenBank/DDBJ whole genome shotgun (WGS) entry which is preliminary data.</text>
</comment>
<protein>
    <submittedName>
        <fullName evidence="4">Wsc domain-containing protein</fullName>
    </submittedName>
</protein>
<dbReference type="Pfam" id="PF25485">
    <property type="entry name" value="DUF7908"/>
    <property type="match status" value="1"/>
</dbReference>
<feature type="signal peptide" evidence="2">
    <location>
        <begin position="1"/>
        <end position="26"/>
    </location>
</feature>
<sequence length="268" mass="28440">MYNIVWAIQAAALAAASFSVVTRASAIPDINSVDFADNGAPLPSIPAAFANDLGKPLAMNSLGQLGSAGCWKLGQLDEPGHVLHPPPPHQSAGQRRRLFHSNGELAWVNTAFFNGRAGFCRDTAGQIFATFVNSAVTYPPSCSPIQLDSAVASTWQNGAIVSGSSSASTRPTSRAPGGPITTTPFAVPTTAAAINMAHLPPNAQPPQTTIQDFRVTPETQHLAEYTPIHMAFADVTTHHQACLYRRGDEKSDIDTRDTMPLSPCLIFH</sequence>
<name>A0A162PYD6_COLIC</name>
<dbReference type="AlphaFoldDB" id="A0A162PYD6"/>
<evidence type="ECO:0000259" key="3">
    <source>
        <dbReference type="Pfam" id="PF25485"/>
    </source>
</evidence>
<evidence type="ECO:0000313" key="5">
    <source>
        <dbReference type="Proteomes" id="UP000076584"/>
    </source>
</evidence>
<feature type="compositionally biased region" description="Low complexity" evidence="1">
    <location>
        <begin position="164"/>
        <end position="183"/>
    </location>
</feature>
<accession>A0A162PYD6</accession>
<evidence type="ECO:0000256" key="1">
    <source>
        <dbReference type="SAM" id="MobiDB-lite"/>
    </source>
</evidence>
<dbReference type="STRING" id="1573173.A0A162PYD6"/>
<dbReference type="EMBL" id="LFIW01000193">
    <property type="protein sequence ID" value="KZL87759.1"/>
    <property type="molecule type" value="Genomic_DNA"/>
</dbReference>
<feature type="region of interest" description="Disordered" evidence="1">
    <location>
        <begin position="161"/>
        <end position="183"/>
    </location>
</feature>
<proteinExistence type="predicted"/>
<evidence type="ECO:0000313" key="4">
    <source>
        <dbReference type="EMBL" id="KZL87759.1"/>
    </source>
</evidence>
<organism evidence="4 5">
    <name type="scientific">Colletotrichum incanum</name>
    <name type="common">Soybean anthracnose fungus</name>
    <dbReference type="NCBI Taxonomy" id="1573173"/>
    <lineage>
        <taxon>Eukaryota</taxon>
        <taxon>Fungi</taxon>
        <taxon>Dikarya</taxon>
        <taxon>Ascomycota</taxon>
        <taxon>Pezizomycotina</taxon>
        <taxon>Sordariomycetes</taxon>
        <taxon>Hypocreomycetidae</taxon>
        <taxon>Glomerellales</taxon>
        <taxon>Glomerellaceae</taxon>
        <taxon>Colletotrichum</taxon>
        <taxon>Colletotrichum spaethianum species complex</taxon>
    </lineage>
</organism>